<keyword evidence="3" id="KW-1185">Reference proteome</keyword>
<feature type="transmembrane region" description="Helical" evidence="1">
    <location>
        <begin position="21"/>
        <end position="39"/>
    </location>
</feature>
<keyword evidence="1" id="KW-1133">Transmembrane helix</keyword>
<reference evidence="3" key="1">
    <citation type="submission" date="2018-03" db="EMBL/GenBank/DDBJ databases">
        <authorList>
            <person name="Rodrigo-Torres L."/>
            <person name="Arahal R. D."/>
            <person name="Lucena T."/>
        </authorList>
    </citation>
    <scope>NUCLEOTIDE SEQUENCE [LARGE SCALE GENOMIC DNA]</scope>
    <source>
        <strain evidence="3">CECT 8871</strain>
    </source>
</reference>
<dbReference type="AlphaFoldDB" id="A0A2R8AWK1"/>
<accession>A0A2R8AWK1</accession>
<evidence type="ECO:0000313" key="2">
    <source>
        <dbReference type="EMBL" id="SPF80368.1"/>
    </source>
</evidence>
<organism evidence="2 3">
    <name type="scientific">Pseudoprimorskyibacter insulae</name>
    <dbReference type="NCBI Taxonomy" id="1695997"/>
    <lineage>
        <taxon>Bacteria</taxon>
        <taxon>Pseudomonadati</taxon>
        <taxon>Pseudomonadota</taxon>
        <taxon>Alphaproteobacteria</taxon>
        <taxon>Rhodobacterales</taxon>
        <taxon>Paracoccaceae</taxon>
        <taxon>Pseudoprimorskyibacter</taxon>
    </lineage>
</organism>
<keyword evidence="1" id="KW-0472">Membrane</keyword>
<dbReference type="Proteomes" id="UP000244904">
    <property type="component" value="Unassembled WGS sequence"/>
</dbReference>
<protein>
    <submittedName>
        <fullName evidence="2">Uncharacterized protein</fullName>
    </submittedName>
</protein>
<sequence length="41" mass="4606">MQTIENGYRGFRVLVDIYSDRVLSLAVLTGGLWMGAYLLTL</sequence>
<evidence type="ECO:0000256" key="1">
    <source>
        <dbReference type="SAM" id="Phobius"/>
    </source>
</evidence>
<gene>
    <name evidence="2" type="ORF">PRI8871_02173</name>
</gene>
<evidence type="ECO:0000313" key="3">
    <source>
        <dbReference type="Proteomes" id="UP000244904"/>
    </source>
</evidence>
<dbReference type="EMBL" id="OMOJ01000004">
    <property type="protein sequence ID" value="SPF80368.1"/>
    <property type="molecule type" value="Genomic_DNA"/>
</dbReference>
<dbReference type="RefSeq" id="WP_281258632.1">
    <property type="nucleotide sequence ID" value="NZ_OMOJ01000004.1"/>
</dbReference>
<keyword evidence="1" id="KW-0812">Transmembrane</keyword>
<name>A0A2R8AWK1_9RHOB</name>
<proteinExistence type="predicted"/>